<gene>
    <name evidence="4" type="ORF">ACFO4E_19445</name>
</gene>
<dbReference type="SUPFAM" id="SSF56349">
    <property type="entry name" value="DNA breaking-rejoining enzymes"/>
    <property type="match status" value="1"/>
</dbReference>
<evidence type="ECO:0000256" key="2">
    <source>
        <dbReference type="SAM" id="MobiDB-lite"/>
    </source>
</evidence>
<evidence type="ECO:0000259" key="3">
    <source>
        <dbReference type="Pfam" id="PF00589"/>
    </source>
</evidence>
<accession>A0ABV9E375</accession>
<feature type="domain" description="Tyr recombinase" evidence="3">
    <location>
        <begin position="9"/>
        <end position="46"/>
    </location>
</feature>
<comment type="caution">
    <text evidence="4">The sequence shown here is derived from an EMBL/GenBank/DDBJ whole genome shotgun (WGS) entry which is preliminary data.</text>
</comment>
<proteinExistence type="predicted"/>
<keyword evidence="1" id="KW-0233">DNA recombination</keyword>
<keyword evidence="5" id="KW-1185">Reference proteome</keyword>
<dbReference type="EMBL" id="JBHSFQ010000020">
    <property type="protein sequence ID" value="MFC4564043.1"/>
    <property type="molecule type" value="Genomic_DNA"/>
</dbReference>
<dbReference type="InterPro" id="IPR002104">
    <property type="entry name" value="Integrase_catalytic"/>
</dbReference>
<organism evidence="4 5">
    <name type="scientific">Nocardiopsis mangrovi</name>
    <dbReference type="NCBI Taxonomy" id="1179818"/>
    <lineage>
        <taxon>Bacteria</taxon>
        <taxon>Bacillati</taxon>
        <taxon>Actinomycetota</taxon>
        <taxon>Actinomycetes</taxon>
        <taxon>Streptosporangiales</taxon>
        <taxon>Nocardiopsidaceae</taxon>
        <taxon>Nocardiopsis</taxon>
    </lineage>
</organism>
<dbReference type="InterPro" id="IPR013762">
    <property type="entry name" value="Integrase-like_cat_sf"/>
</dbReference>
<dbReference type="Pfam" id="PF00589">
    <property type="entry name" value="Phage_integrase"/>
    <property type="match status" value="1"/>
</dbReference>
<dbReference type="InterPro" id="IPR011010">
    <property type="entry name" value="DNA_brk_join_enz"/>
</dbReference>
<reference evidence="5" key="1">
    <citation type="journal article" date="2019" name="Int. J. Syst. Evol. Microbiol.">
        <title>The Global Catalogue of Microorganisms (GCM) 10K type strain sequencing project: providing services to taxonomists for standard genome sequencing and annotation.</title>
        <authorList>
            <consortium name="The Broad Institute Genomics Platform"/>
            <consortium name="The Broad Institute Genome Sequencing Center for Infectious Disease"/>
            <person name="Wu L."/>
            <person name="Ma J."/>
        </authorList>
    </citation>
    <scope>NUCLEOTIDE SEQUENCE [LARGE SCALE GENOMIC DNA]</scope>
    <source>
        <strain evidence="5">XZYJ18</strain>
    </source>
</reference>
<dbReference type="Proteomes" id="UP001595923">
    <property type="component" value="Unassembled WGS sequence"/>
</dbReference>
<evidence type="ECO:0000256" key="1">
    <source>
        <dbReference type="ARBA" id="ARBA00023172"/>
    </source>
</evidence>
<dbReference type="RefSeq" id="WP_378576818.1">
    <property type="nucleotide sequence ID" value="NZ_JBHSFQ010000020.1"/>
</dbReference>
<dbReference type="Gene3D" id="1.10.443.10">
    <property type="entry name" value="Intergrase catalytic core"/>
    <property type="match status" value="1"/>
</dbReference>
<evidence type="ECO:0000313" key="5">
    <source>
        <dbReference type="Proteomes" id="UP001595923"/>
    </source>
</evidence>
<protein>
    <submittedName>
        <fullName evidence="4">Tyrosine-type recombinase/integrase</fullName>
    </submittedName>
</protein>
<evidence type="ECO:0000313" key="4">
    <source>
        <dbReference type="EMBL" id="MFC4564043.1"/>
    </source>
</evidence>
<sequence length="82" mass="9304">MRRPPPSITRHTAASWLVQNGVEATEIQRSLGNEDDNTTLRYAHPAPDSHDKLLEAPTRRWEDRCAGGPALALTRPWRYRTA</sequence>
<feature type="region of interest" description="Disordered" evidence="2">
    <location>
        <begin position="31"/>
        <end position="51"/>
    </location>
</feature>
<name>A0ABV9E375_9ACTN</name>